<reference evidence="1 2" key="1">
    <citation type="submission" date="2020-04" db="EMBL/GenBank/DDBJ databases">
        <title>Azohydromonas sp. isolated from soil.</title>
        <authorList>
            <person name="Dahal R.H."/>
        </authorList>
    </citation>
    <scope>NUCLEOTIDE SEQUENCE [LARGE SCALE GENOMIC DNA]</scope>
    <source>
        <strain evidence="1 2">G-1-1-14</strain>
    </source>
</reference>
<protein>
    <submittedName>
        <fullName evidence="1">Uncharacterized protein</fullName>
    </submittedName>
</protein>
<dbReference type="Pfam" id="PF20242">
    <property type="entry name" value="Emfourin"/>
    <property type="match status" value="1"/>
</dbReference>
<dbReference type="AlphaFoldDB" id="A0A848F4R8"/>
<dbReference type="InterPro" id="IPR049457">
    <property type="entry name" value="Emfourin"/>
</dbReference>
<dbReference type="Proteomes" id="UP000574067">
    <property type="component" value="Unassembled WGS sequence"/>
</dbReference>
<accession>A0A848F4R8</accession>
<gene>
    <name evidence="1" type="ORF">HHL10_01260</name>
</gene>
<sequence length="130" mass="13793">MSAPASSGTAQPDALVEIHQEGGLAYFPGLSKPQALDLAQLDAAEQAELRRMVEAAGFFAQPPRVGAAMRGAADQQRSVLTIALDGRRHTVSVLRPVADDALRALLDWVQAHVKAQRLRQRKPPAPPAGG</sequence>
<keyword evidence="2" id="KW-1185">Reference proteome</keyword>
<evidence type="ECO:0000313" key="1">
    <source>
        <dbReference type="EMBL" id="NML13609.1"/>
    </source>
</evidence>
<dbReference type="EMBL" id="JABBFW010000001">
    <property type="protein sequence ID" value="NML13609.1"/>
    <property type="molecule type" value="Genomic_DNA"/>
</dbReference>
<organism evidence="1 2">
    <name type="scientific">Azohydromonas caseinilytica</name>
    <dbReference type="NCBI Taxonomy" id="2728836"/>
    <lineage>
        <taxon>Bacteria</taxon>
        <taxon>Pseudomonadati</taxon>
        <taxon>Pseudomonadota</taxon>
        <taxon>Betaproteobacteria</taxon>
        <taxon>Burkholderiales</taxon>
        <taxon>Sphaerotilaceae</taxon>
        <taxon>Azohydromonas</taxon>
    </lineage>
</organism>
<evidence type="ECO:0000313" key="2">
    <source>
        <dbReference type="Proteomes" id="UP000574067"/>
    </source>
</evidence>
<comment type="caution">
    <text evidence="1">The sequence shown here is derived from an EMBL/GenBank/DDBJ whole genome shotgun (WGS) entry which is preliminary data.</text>
</comment>
<proteinExistence type="predicted"/>
<dbReference type="RefSeq" id="WP_169158524.1">
    <property type="nucleotide sequence ID" value="NZ_JABBFW010000001.1"/>
</dbReference>
<name>A0A848F4R8_9BURK</name>